<evidence type="ECO:0000256" key="7">
    <source>
        <dbReference type="ARBA" id="ARBA00023180"/>
    </source>
</evidence>
<protein>
    <submittedName>
        <fullName evidence="8">CD36 domain containing protein</fullName>
    </submittedName>
</protein>
<comment type="caution">
    <text evidence="8">The sequence shown here is derived from an EMBL/GenBank/DDBJ whole genome shotgun (WGS) entry which is preliminary data.</text>
</comment>
<name>A0A482VKX0_ASBVE</name>
<comment type="subcellular location">
    <subcellularLocation>
        <location evidence="1">Cell membrane</location>
    </subcellularLocation>
</comment>
<feature type="non-terminal residue" evidence="8">
    <location>
        <position position="262"/>
    </location>
</feature>
<keyword evidence="3" id="KW-1003">Cell membrane</keyword>
<keyword evidence="7" id="KW-0325">Glycoprotein</keyword>
<evidence type="ECO:0000313" key="8">
    <source>
        <dbReference type="EMBL" id="RZC33502.1"/>
    </source>
</evidence>
<evidence type="ECO:0000256" key="6">
    <source>
        <dbReference type="ARBA" id="ARBA00023136"/>
    </source>
</evidence>
<evidence type="ECO:0000256" key="4">
    <source>
        <dbReference type="ARBA" id="ARBA00022692"/>
    </source>
</evidence>
<keyword evidence="4" id="KW-0812">Transmembrane</keyword>
<feature type="non-terminal residue" evidence="8">
    <location>
        <position position="1"/>
    </location>
</feature>
<dbReference type="PANTHER" id="PTHR11923">
    <property type="entry name" value="SCAVENGER RECEPTOR CLASS B TYPE-1 SR-B1"/>
    <property type="match status" value="1"/>
</dbReference>
<dbReference type="PRINTS" id="PR01609">
    <property type="entry name" value="CD36FAMILY"/>
</dbReference>
<dbReference type="GO" id="GO:0005044">
    <property type="term" value="F:scavenger receptor activity"/>
    <property type="evidence" value="ECO:0007669"/>
    <property type="project" value="TreeGrafter"/>
</dbReference>
<proteinExistence type="inferred from homology"/>
<dbReference type="Proteomes" id="UP000292052">
    <property type="component" value="Unassembled WGS sequence"/>
</dbReference>
<dbReference type="GO" id="GO:0005886">
    <property type="term" value="C:plasma membrane"/>
    <property type="evidence" value="ECO:0007669"/>
    <property type="project" value="UniProtKB-SubCell"/>
</dbReference>
<dbReference type="InterPro" id="IPR002159">
    <property type="entry name" value="CD36_fam"/>
</dbReference>
<dbReference type="OrthoDB" id="514335at2759"/>
<evidence type="ECO:0000313" key="9">
    <source>
        <dbReference type="Proteomes" id="UP000292052"/>
    </source>
</evidence>
<evidence type="ECO:0000256" key="3">
    <source>
        <dbReference type="ARBA" id="ARBA00022475"/>
    </source>
</evidence>
<reference evidence="8 9" key="1">
    <citation type="submission" date="2017-03" db="EMBL/GenBank/DDBJ databases">
        <title>Genome of the blue death feigning beetle - Asbolus verrucosus.</title>
        <authorList>
            <person name="Rider S.D."/>
        </authorList>
    </citation>
    <scope>NUCLEOTIDE SEQUENCE [LARGE SCALE GENOMIC DNA]</scope>
    <source>
        <strain evidence="8">Butters</strain>
        <tissue evidence="8">Head and leg muscle</tissue>
    </source>
</reference>
<keyword evidence="9" id="KW-1185">Reference proteome</keyword>
<organism evidence="8 9">
    <name type="scientific">Asbolus verrucosus</name>
    <name type="common">Desert ironclad beetle</name>
    <dbReference type="NCBI Taxonomy" id="1661398"/>
    <lineage>
        <taxon>Eukaryota</taxon>
        <taxon>Metazoa</taxon>
        <taxon>Ecdysozoa</taxon>
        <taxon>Arthropoda</taxon>
        <taxon>Hexapoda</taxon>
        <taxon>Insecta</taxon>
        <taxon>Pterygota</taxon>
        <taxon>Neoptera</taxon>
        <taxon>Endopterygota</taxon>
        <taxon>Coleoptera</taxon>
        <taxon>Polyphaga</taxon>
        <taxon>Cucujiformia</taxon>
        <taxon>Tenebrionidae</taxon>
        <taxon>Pimeliinae</taxon>
        <taxon>Asbolus</taxon>
    </lineage>
</organism>
<evidence type="ECO:0000256" key="5">
    <source>
        <dbReference type="ARBA" id="ARBA00022989"/>
    </source>
</evidence>
<accession>A0A482VKX0</accession>
<gene>
    <name evidence="8" type="ORF">BDFB_013364</name>
</gene>
<dbReference type="AlphaFoldDB" id="A0A482VKX0"/>
<comment type="similarity">
    <text evidence="2">Belongs to the CD36 family.</text>
</comment>
<dbReference type="PANTHER" id="PTHR11923:SF93">
    <property type="entry name" value="GH07959P-RELATED"/>
    <property type="match status" value="1"/>
</dbReference>
<dbReference type="EMBL" id="QDEB01088121">
    <property type="protein sequence ID" value="RZC33502.1"/>
    <property type="molecule type" value="Genomic_DNA"/>
</dbReference>
<dbReference type="Pfam" id="PF01130">
    <property type="entry name" value="CD36"/>
    <property type="match status" value="1"/>
</dbReference>
<evidence type="ECO:0000256" key="2">
    <source>
        <dbReference type="ARBA" id="ARBA00010532"/>
    </source>
</evidence>
<keyword evidence="5" id="KW-1133">Transmembrane helix</keyword>
<dbReference type="GO" id="GO:0005737">
    <property type="term" value="C:cytoplasm"/>
    <property type="evidence" value="ECO:0007669"/>
    <property type="project" value="TreeGrafter"/>
</dbReference>
<dbReference type="STRING" id="1661398.A0A482VKX0"/>
<sequence>TAGYITRYWSYLLRKAVSAILTNLSPTIDIKRTAGQFLFEGYRDPYIDVSKALPFLFDEFLHDWEKFGWMYKRNGSYEFDGSFNIGSGKRSTFGKLYNWNHWTNTPFFDDPCSKVAESTGQFFERNLGEGFISAFSTDIRRTVFLKYVGKEKVFNILANKYILEDLTLDNGTIYPQNKCYCGGDCVPSGVLNISSIRKTGPLFVSLPHFHRADSYYLNSVEGLRPDKDKHEAFIIIEPTIGVPLEVHLKGQINLLLEPVSGI</sequence>
<keyword evidence="6" id="KW-0472">Membrane</keyword>
<evidence type="ECO:0000256" key="1">
    <source>
        <dbReference type="ARBA" id="ARBA00004236"/>
    </source>
</evidence>